<evidence type="ECO:0000313" key="2">
    <source>
        <dbReference type="Proteomes" id="UP001433268"/>
    </source>
</evidence>
<keyword evidence="2" id="KW-1185">Reference proteome</keyword>
<protein>
    <submittedName>
        <fullName evidence="1">Uncharacterized protein</fullName>
    </submittedName>
</protein>
<name>A0ABR1WEK7_9PEZI</name>
<reference evidence="1 2" key="1">
    <citation type="submission" date="2023-01" db="EMBL/GenBank/DDBJ databases">
        <title>Analysis of 21 Apiospora genomes using comparative genomics revels a genus with tremendous synthesis potential of carbohydrate active enzymes and secondary metabolites.</title>
        <authorList>
            <person name="Sorensen T."/>
        </authorList>
    </citation>
    <scope>NUCLEOTIDE SEQUENCE [LARGE SCALE GENOMIC DNA]</scope>
    <source>
        <strain evidence="1 2">CBS 114990</strain>
    </source>
</reference>
<gene>
    <name evidence="1" type="ORF">PG997_008718</name>
</gene>
<dbReference type="GeneID" id="92046093"/>
<evidence type="ECO:0000313" key="1">
    <source>
        <dbReference type="EMBL" id="KAK8080900.1"/>
    </source>
</evidence>
<sequence>MIAAVRDIRKDEEITIPYTDPIAVSTDRRLNLAPAGFADPQTAMGIAIAHAHMLKNTGITGQILDET</sequence>
<comment type="caution">
    <text evidence="1">The sequence shown here is derived from an EMBL/GenBank/DDBJ whole genome shotgun (WGS) entry which is preliminary data.</text>
</comment>
<organism evidence="1 2">
    <name type="scientific">Apiospora hydei</name>
    <dbReference type="NCBI Taxonomy" id="1337664"/>
    <lineage>
        <taxon>Eukaryota</taxon>
        <taxon>Fungi</taxon>
        <taxon>Dikarya</taxon>
        <taxon>Ascomycota</taxon>
        <taxon>Pezizomycotina</taxon>
        <taxon>Sordariomycetes</taxon>
        <taxon>Xylariomycetidae</taxon>
        <taxon>Amphisphaeriales</taxon>
        <taxon>Apiosporaceae</taxon>
        <taxon>Apiospora</taxon>
    </lineage>
</organism>
<dbReference type="RefSeq" id="XP_066668375.1">
    <property type="nucleotide sequence ID" value="XM_066813033.1"/>
</dbReference>
<proteinExistence type="predicted"/>
<dbReference type="EMBL" id="JAQQWN010000006">
    <property type="protein sequence ID" value="KAK8080900.1"/>
    <property type="molecule type" value="Genomic_DNA"/>
</dbReference>
<dbReference type="Proteomes" id="UP001433268">
    <property type="component" value="Unassembled WGS sequence"/>
</dbReference>
<accession>A0ABR1WEK7</accession>